<comment type="similarity">
    <text evidence="2">Belongs to the GerABKC lipoprotein family.</text>
</comment>
<evidence type="ECO:0000259" key="9">
    <source>
        <dbReference type="Pfam" id="PF25198"/>
    </source>
</evidence>
<dbReference type="EMBL" id="CP134050">
    <property type="protein sequence ID" value="WNC14066.1"/>
    <property type="molecule type" value="Genomic_DNA"/>
</dbReference>
<accession>A0ABY9T243</accession>
<evidence type="ECO:0000256" key="4">
    <source>
        <dbReference type="ARBA" id="ARBA00022729"/>
    </source>
</evidence>
<evidence type="ECO:0000313" key="11">
    <source>
        <dbReference type="Proteomes" id="UP001256827"/>
    </source>
</evidence>
<dbReference type="InterPro" id="IPR038501">
    <property type="entry name" value="Spore_GerAC_C_sf"/>
</dbReference>
<dbReference type="PANTHER" id="PTHR35789:SF1">
    <property type="entry name" value="SPORE GERMINATION PROTEIN B3"/>
    <property type="match status" value="1"/>
</dbReference>
<dbReference type="PANTHER" id="PTHR35789">
    <property type="entry name" value="SPORE GERMINATION PROTEIN B3"/>
    <property type="match status" value="1"/>
</dbReference>
<dbReference type="RefSeq" id="WP_310765954.1">
    <property type="nucleotide sequence ID" value="NZ_CP134050.1"/>
</dbReference>
<evidence type="ECO:0000313" key="10">
    <source>
        <dbReference type="EMBL" id="WNC14066.1"/>
    </source>
</evidence>
<dbReference type="Pfam" id="PF05504">
    <property type="entry name" value="Spore_GerAC"/>
    <property type="match status" value="1"/>
</dbReference>
<dbReference type="Pfam" id="PF25198">
    <property type="entry name" value="Spore_GerAC_N"/>
    <property type="match status" value="1"/>
</dbReference>
<dbReference type="NCBIfam" id="TIGR02887">
    <property type="entry name" value="spore_ger_x_C"/>
    <property type="match status" value="1"/>
</dbReference>
<feature type="domain" description="Spore germination GerAC-like C-terminal" evidence="8">
    <location>
        <begin position="199"/>
        <end position="374"/>
    </location>
</feature>
<sequence>MRKPLFLLLALLLWLPLPGCMDRIDLEDATLSLMIGMDLNPKNELLFYLSSPIFSREAKEKSEEYGVRAEALRQSRARFDEMVTGLTLSGKTQLFVIGTRLLETPDWFRLLDVVFRDARFSVNAKMIVYDGPVHDLFRKPPPTKPRLAMHLTKLVDTANRRNITVKTTVEELHRQMYEKGMTPSLTKLAKAKGNVIRVMGTALLKEEGSLATVISGKESVYLQMLLHGKKGELSVSIPYPDEDKEGEKKKQVVKKRLSFFVKGISKKVKVSHDQGRFQIDVDMDMKVSISERLFPFEMEKDYKKMEKKIEEEMGKEFQRLVQKCQKNHIDPFGFGLYARAYQYPEWKKVENDWPHAFANAAVRIVPHVSIKGNGLVK</sequence>
<keyword evidence="5" id="KW-0472">Membrane</keyword>
<evidence type="ECO:0000256" key="3">
    <source>
        <dbReference type="ARBA" id="ARBA00022544"/>
    </source>
</evidence>
<keyword evidence="4" id="KW-0732">Signal</keyword>
<evidence type="ECO:0000256" key="7">
    <source>
        <dbReference type="ARBA" id="ARBA00023288"/>
    </source>
</evidence>
<dbReference type="InterPro" id="IPR046953">
    <property type="entry name" value="Spore_GerAC-like_C"/>
</dbReference>
<dbReference type="Proteomes" id="UP001256827">
    <property type="component" value="Chromosome"/>
</dbReference>
<evidence type="ECO:0000256" key="1">
    <source>
        <dbReference type="ARBA" id="ARBA00004635"/>
    </source>
</evidence>
<gene>
    <name evidence="10" type="ORF">RGB73_25855</name>
</gene>
<protein>
    <submittedName>
        <fullName evidence="10">Ger(X)C family spore germination protein</fullName>
    </submittedName>
</protein>
<dbReference type="Gene3D" id="3.30.300.210">
    <property type="entry name" value="Nutrient germinant receptor protein C, domain 3"/>
    <property type="match status" value="1"/>
</dbReference>
<evidence type="ECO:0000256" key="5">
    <source>
        <dbReference type="ARBA" id="ARBA00023136"/>
    </source>
</evidence>
<keyword evidence="6" id="KW-0564">Palmitate</keyword>
<feature type="domain" description="Spore germination protein N-terminal" evidence="9">
    <location>
        <begin position="22"/>
        <end position="188"/>
    </location>
</feature>
<dbReference type="InterPro" id="IPR008844">
    <property type="entry name" value="Spore_GerAC-like"/>
</dbReference>
<organism evidence="10 11">
    <name type="scientific">Brevibacillus brevis</name>
    <name type="common">Bacillus brevis</name>
    <dbReference type="NCBI Taxonomy" id="1393"/>
    <lineage>
        <taxon>Bacteria</taxon>
        <taxon>Bacillati</taxon>
        <taxon>Bacillota</taxon>
        <taxon>Bacilli</taxon>
        <taxon>Bacillales</taxon>
        <taxon>Paenibacillaceae</taxon>
        <taxon>Brevibacillus</taxon>
    </lineage>
</organism>
<evidence type="ECO:0000259" key="8">
    <source>
        <dbReference type="Pfam" id="PF05504"/>
    </source>
</evidence>
<comment type="subcellular location">
    <subcellularLocation>
        <location evidence="1">Membrane</location>
        <topology evidence="1">Lipid-anchor</topology>
    </subcellularLocation>
</comment>
<evidence type="ECO:0000256" key="2">
    <source>
        <dbReference type="ARBA" id="ARBA00007886"/>
    </source>
</evidence>
<evidence type="ECO:0000256" key="6">
    <source>
        <dbReference type="ARBA" id="ARBA00023139"/>
    </source>
</evidence>
<reference evidence="10 11" key="1">
    <citation type="submission" date="2023-09" db="EMBL/GenBank/DDBJ databases">
        <title>Complete Genome and Methylome dissection of Bacillus brevis NEB573 original source of BbsI restriction endonuclease.</title>
        <authorList>
            <person name="Fomenkov A."/>
            <person name="Roberts R.D."/>
        </authorList>
    </citation>
    <scope>NUCLEOTIDE SEQUENCE [LARGE SCALE GENOMIC DNA]</scope>
    <source>
        <strain evidence="10 11">NEB573</strain>
    </source>
</reference>
<keyword evidence="3" id="KW-0309">Germination</keyword>
<dbReference type="InterPro" id="IPR057336">
    <property type="entry name" value="GerAC_N"/>
</dbReference>
<keyword evidence="11" id="KW-1185">Reference proteome</keyword>
<name>A0ABY9T243_BREBE</name>
<proteinExistence type="inferred from homology"/>
<keyword evidence="7" id="KW-0449">Lipoprotein</keyword>